<organism evidence="2 3">
    <name type="scientific">Mucilaginibacter jinjuensis</name>
    <dbReference type="NCBI Taxonomy" id="1176721"/>
    <lineage>
        <taxon>Bacteria</taxon>
        <taxon>Pseudomonadati</taxon>
        <taxon>Bacteroidota</taxon>
        <taxon>Sphingobacteriia</taxon>
        <taxon>Sphingobacteriales</taxon>
        <taxon>Sphingobacteriaceae</taxon>
        <taxon>Mucilaginibacter</taxon>
    </lineage>
</organism>
<reference evidence="2 3" key="1">
    <citation type="submission" date="2023-02" db="EMBL/GenBank/DDBJ databases">
        <title>Genome sequence of Mucilaginibacter jinjuensis strain KACC 16571.</title>
        <authorList>
            <person name="Kim S."/>
            <person name="Heo J."/>
            <person name="Kwon S.-W."/>
        </authorList>
    </citation>
    <scope>NUCLEOTIDE SEQUENCE [LARGE SCALE GENOMIC DNA]</scope>
    <source>
        <strain evidence="2 3">KACC 16571</strain>
    </source>
</reference>
<evidence type="ECO:0000259" key="1">
    <source>
        <dbReference type="Pfam" id="PF07484"/>
    </source>
</evidence>
<dbReference type="InterPro" id="IPR037053">
    <property type="entry name" value="Phage_tail_collar_dom_sf"/>
</dbReference>
<name>A0ABY7T6D2_9SPHI</name>
<gene>
    <name evidence="2" type="ORF">PQO05_24725</name>
</gene>
<dbReference type="Proteomes" id="UP001216139">
    <property type="component" value="Chromosome"/>
</dbReference>
<evidence type="ECO:0000313" key="3">
    <source>
        <dbReference type="Proteomes" id="UP001216139"/>
    </source>
</evidence>
<dbReference type="Gene3D" id="3.90.1340.10">
    <property type="entry name" value="Phage tail collar domain"/>
    <property type="match status" value="1"/>
</dbReference>
<dbReference type="Pfam" id="PF07484">
    <property type="entry name" value="Collar"/>
    <property type="match status" value="1"/>
</dbReference>
<accession>A0ABY7T6D2</accession>
<dbReference type="RefSeq" id="WP_273630145.1">
    <property type="nucleotide sequence ID" value="NZ_CP117167.1"/>
</dbReference>
<sequence>MADCYTGEIRAFAFSYPPTQWAQCNGQLVSITQNPALYSILGTMYGGDGKNTFGLPNLNGRVVVGTGTSPTSGTVYTSGGVGGVENVTLNNQQTNHSHTFNAAVASSPVTKVTNVPATTAPGSFLSNMYEPHSPNPLVVRTYLPVPQADIQQLNGAAISPLGGNGAHSNMQPSVAINYCICLYGEEYPVKP</sequence>
<evidence type="ECO:0000313" key="2">
    <source>
        <dbReference type="EMBL" id="WCT11941.1"/>
    </source>
</evidence>
<keyword evidence="3" id="KW-1185">Reference proteome</keyword>
<protein>
    <submittedName>
        <fullName evidence="2">Tail fiber protein</fullName>
    </submittedName>
</protein>
<dbReference type="InterPro" id="IPR011083">
    <property type="entry name" value="Phage_tail_collar_dom"/>
</dbReference>
<dbReference type="EMBL" id="CP117167">
    <property type="protein sequence ID" value="WCT11941.1"/>
    <property type="molecule type" value="Genomic_DNA"/>
</dbReference>
<dbReference type="SUPFAM" id="SSF88874">
    <property type="entry name" value="Receptor-binding domain of short tail fibre protein gp12"/>
    <property type="match status" value="1"/>
</dbReference>
<proteinExistence type="predicted"/>
<feature type="domain" description="Phage tail collar" evidence="1">
    <location>
        <begin position="7"/>
        <end position="63"/>
    </location>
</feature>